<feature type="signal peptide" evidence="2">
    <location>
        <begin position="1"/>
        <end position="31"/>
    </location>
</feature>
<evidence type="ECO:0000313" key="5">
    <source>
        <dbReference type="EMBL" id="VCU72280.1"/>
    </source>
</evidence>
<name>A0A3P4B9K5_9BURK</name>
<dbReference type="InterPro" id="IPR007484">
    <property type="entry name" value="Peptidase_M28"/>
</dbReference>
<evidence type="ECO:0000313" key="6">
    <source>
        <dbReference type="Proteomes" id="UP000277294"/>
    </source>
</evidence>
<protein>
    <submittedName>
        <fullName evidence="5">Leupeptin-inactivating enzyme 1</fullName>
        <ecNumber evidence="5">3.4.24.-</ecNumber>
    </submittedName>
</protein>
<evidence type="ECO:0000256" key="1">
    <source>
        <dbReference type="SAM" id="MobiDB-lite"/>
    </source>
</evidence>
<dbReference type="AlphaFoldDB" id="A0A3P4B9K5"/>
<dbReference type="EMBL" id="UWPJ01000039">
    <property type="protein sequence ID" value="VCU72280.1"/>
    <property type="molecule type" value="Genomic_DNA"/>
</dbReference>
<organism evidence="5 6">
    <name type="scientific">Pigmentiphaga humi</name>
    <dbReference type="NCBI Taxonomy" id="2478468"/>
    <lineage>
        <taxon>Bacteria</taxon>
        <taxon>Pseudomonadati</taxon>
        <taxon>Pseudomonadota</taxon>
        <taxon>Betaproteobacteria</taxon>
        <taxon>Burkholderiales</taxon>
        <taxon>Alcaligenaceae</taxon>
        <taxon>Pigmentiphaga</taxon>
    </lineage>
</organism>
<keyword evidence="5" id="KW-0378">Hydrolase</keyword>
<dbReference type="SUPFAM" id="SSF52025">
    <property type="entry name" value="PA domain"/>
    <property type="match status" value="1"/>
</dbReference>
<dbReference type="Gene3D" id="3.40.630.10">
    <property type="entry name" value="Zn peptidases"/>
    <property type="match status" value="1"/>
</dbReference>
<keyword evidence="6" id="KW-1185">Reference proteome</keyword>
<dbReference type="GO" id="GO:0006508">
    <property type="term" value="P:proteolysis"/>
    <property type="evidence" value="ECO:0007669"/>
    <property type="project" value="InterPro"/>
</dbReference>
<gene>
    <name evidence="5" type="primary">lieA</name>
    <name evidence="5" type="ORF">PIGHUM_04379</name>
</gene>
<dbReference type="InterPro" id="IPR003137">
    <property type="entry name" value="PA_domain"/>
</dbReference>
<dbReference type="InterPro" id="IPR045175">
    <property type="entry name" value="M28_fam"/>
</dbReference>
<dbReference type="GO" id="GO:0008235">
    <property type="term" value="F:metalloexopeptidase activity"/>
    <property type="evidence" value="ECO:0007669"/>
    <property type="project" value="InterPro"/>
</dbReference>
<dbReference type="Pfam" id="PF02225">
    <property type="entry name" value="PA"/>
    <property type="match status" value="1"/>
</dbReference>
<sequence length="512" mass="53041">MPGAILERGAALRACALAVILAVSACGGSGAVDPVPLSCGERANDTEARVLECMTLDGVMAHLEAWYDIAMRNGGTRTSGTEGYLASVDYAQRIFEGAGYQVERQSFPFSAYEDVEPSVLSRVSPLPAAAIDNDSMEFSGSGDVTAPAQAVPAFGCNAGDFAAFSAGSVALIRRGECSFTTKAGLAQAAGAVAVVVYNNEPGGFGGALEHEPQIELPVVAIAMEAGEQLVAAAGLELRVKVAGLRSEGTTYNLIADSRSGNADTVVVVGAHLDSVRDGPGINDNGSGSAAVLETAVQLAKAGARNRLRFALWGAEELGLLGSAAYVESLSDQARDRIAMYLNFDMLGSPNPGYFIYDGDNSDGKGEGPGPAGSEIIEKAFEDFYAARGKPVQGTDFDGRSDYGPFIEHGIPAGGVFSGGDDAKSAEQAALWGGTAGMDFDPCYHKACDNLSNIDRDAFALNSAAVAAVTLHFANEPLQPRPASAGRQAFSKTAGPAYVPPADMRPRHLKPLR</sequence>
<dbReference type="PANTHER" id="PTHR12147">
    <property type="entry name" value="METALLOPEPTIDASE M28 FAMILY MEMBER"/>
    <property type="match status" value="1"/>
</dbReference>
<dbReference type="Proteomes" id="UP000277294">
    <property type="component" value="Unassembled WGS sequence"/>
</dbReference>
<dbReference type="PANTHER" id="PTHR12147:SF26">
    <property type="entry name" value="PEPTIDASE M28 DOMAIN-CONTAINING PROTEIN"/>
    <property type="match status" value="1"/>
</dbReference>
<dbReference type="Gene3D" id="3.50.30.30">
    <property type="match status" value="1"/>
</dbReference>
<dbReference type="EC" id="3.4.24.-" evidence="5"/>
<reference evidence="5 6" key="1">
    <citation type="submission" date="2018-10" db="EMBL/GenBank/DDBJ databases">
        <authorList>
            <person name="Criscuolo A."/>
        </authorList>
    </citation>
    <scope>NUCLEOTIDE SEQUENCE [LARGE SCALE GENOMIC DNA]</scope>
    <source>
        <strain evidence="5">DnA1</strain>
    </source>
</reference>
<accession>A0A3P4B9K5</accession>
<dbReference type="RefSeq" id="WP_160142391.1">
    <property type="nucleotide sequence ID" value="NZ_UWPJ01000039.1"/>
</dbReference>
<keyword evidence="2" id="KW-0732">Signal</keyword>
<evidence type="ECO:0000259" key="3">
    <source>
        <dbReference type="Pfam" id="PF02225"/>
    </source>
</evidence>
<feature type="domain" description="PA" evidence="3">
    <location>
        <begin position="144"/>
        <end position="229"/>
    </location>
</feature>
<feature type="domain" description="Peptidase M28" evidence="4">
    <location>
        <begin position="252"/>
        <end position="468"/>
    </location>
</feature>
<dbReference type="SUPFAM" id="SSF53187">
    <property type="entry name" value="Zn-dependent exopeptidases"/>
    <property type="match status" value="1"/>
</dbReference>
<evidence type="ECO:0000259" key="4">
    <source>
        <dbReference type="Pfam" id="PF04389"/>
    </source>
</evidence>
<feature type="region of interest" description="Disordered" evidence="1">
    <location>
        <begin position="479"/>
        <end position="512"/>
    </location>
</feature>
<feature type="chain" id="PRO_5017943838" evidence="2">
    <location>
        <begin position="32"/>
        <end position="512"/>
    </location>
</feature>
<dbReference type="OrthoDB" id="9789219at2"/>
<dbReference type="Pfam" id="PF04389">
    <property type="entry name" value="Peptidase_M28"/>
    <property type="match status" value="1"/>
</dbReference>
<evidence type="ECO:0000256" key="2">
    <source>
        <dbReference type="SAM" id="SignalP"/>
    </source>
</evidence>
<proteinExistence type="predicted"/>
<dbReference type="InterPro" id="IPR046450">
    <property type="entry name" value="PA_dom_sf"/>
</dbReference>